<accession>A0A2S5G9V3</accession>
<evidence type="ECO:0000313" key="2">
    <source>
        <dbReference type="EMBL" id="PPA69768.1"/>
    </source>
</evidence>
<comment type="caution">
    <text evidence="2">The sequence shown here is derived from an EMBL/GenBank/DDBJ whole genome shotgun (WGS) entry which is preliminary data.</text>
</comment>
<gene>
    <name evidence="2" type="ORF">C4B60_14625</name>
</gene>
<name>A0A2S5G9V3_9BACL</name>
<dbReference type="RefSeq" id="WP_104058761.1">
    <property type="nucleotide sequence ID" value="NZ_PREZ01000005.1"/>
</dbReference>
<protein>
    <submittedName>
        <fullName evidence="2">Uncharacterized protein</fullName>
    </submittedName>
</protein>
<dbReference type="AlphaFoldDB" id="A0A2S5G9V3"/>
<feature type="transmembrane region" description="Helical" evidence="1">
    <location>
        <begin position="27"/>
        <end position="49"/>
    </location>
</feature>
<dbReference type="Proteomes" id="UP000239047">
    <property type="component" value="Unassembled WGS sequence"/>
</dbReference>
<evidence type="ECO:0000313" key="3">
    <source>
        <dbReference type="Proteomes" id="UP000239047"/>
    </source>
</evidence>
<dbReference type="OrthoDB" id="2696663at2"/>
<reference evidence="2 3" key="1">
    <citation type="submission" date="2018-02" db="EMBL/GenBank/DDBJ databases">
        <title>Jeotgalibacillus proteolyticum sp. nov. a protease producing bacterium isolated from ocean sediments of Laizhou Bay.</title>
        <authorList>
            <person name="Li Y."/>
        </authorList>
    </citation>
    <scope>NUCLEOTIDE SEQUENCE [LARGE SCALE GENOMIC DNA]</scope>
    <source>
        <strain evidence="2 3">22-7</strain>
    </source>
</reference>
<keyword evidence="1" id="KW-0472">Membrane</keyword>
<keyword evidence="1" id="KW-1133">Transmembrane helix</keyword>
<evidence type="ECO:0000256" key="1">
    <source>
        <dbReference type="SAM" id="Phobius"/>
    </source>
</evidence>
<keyword evidence="3" id="KW-1185">Reference proteome</keyword>
<proteinExistence type="predicted"/>
<dbReference type="EMBL" id="PREZ01000005">
    <property type="protein sequence ID" value="PPA69768.1"/>
    <property type="molecule type" value="Genomic_DNA"/>
</dbReference>
<keyword evidence="1" id="KW-0812">Transmembrane</keyword>
<sequence length="60" mass="6878">MLVWGFAIITAVSVVLGLRLKKKRWFALPFAVLAGYLLIEIIKVPLPFWDTITFIFDLRG</sequence>
<organism evidence="2 3">
    <name type="scientific">Jeotgalibacillus proteolyticus</name>
    <dbReference type="NCBI Taxonomy" id="2082395"/>
    <lineage>
        <taxon>Bacteria</taxon>
        <taxon>Bacillati</taxon>
        <taxon>Bacillota</taxon>
        <taxon>Bacilli</taxon>
        <taxon>Bacillales</taxon>
        <taxon>Caryophanaceae</taxon>
        <taxon>Jeotgalibacillus</taxon>
    </lineage>
</organism>